<evidence type="ECO:0000313" key="2">
    <source>
        <dbReference type="EMBL" id="WYZ21590.1"/>
    </source>
</evidence>
<protein>
    <submittedName>
        <fullName evidence="2">Uncharacterized protein</fullName>
    </submittedName>
</protein>
<gene>
    <name evidence="2" type="ORF">AABD74_09000</name>
</gene>
<sequence length="298" mass="32523">MKTTLRFLLISFFTLTSSLIWSQAIPEITSLTETKVIGQGTPNAILHIKPANATAVIDITIPDDGIINSPLKGVAAGVDAIIWESLAGKESTKIVEPILSDSEMVTLLSNPKYVGNTARKNFNTSQRLIAEDLLMKSTVATYKRTIVNTNFTIPVARFDITKPEYDSSGNLISDTKGSISLFSSFGFGIGICGGRSEVTRDSNGIIIDDSFSNTLGVYLGVLYQATTGENQKNVFAPTLSLSVLDIQVGIGYDYGKVPQNQERTFITVSYGIPLFKLFKTNHRVWLDTQKEPISVKKI</sequence>
<organism evidence="2 3">
    <name type="scientific">Flavobacterium soyae</name>
    <dbReference type="NCBI Taxonomy" id="2903098"/>
    <lineage>
        <taxon>Bacteria</taxon>
        <taxon>Pseudomonadati</taxon>
        <taxon>Bacteroidota</taxon>
        <taxon>Flavobacteriia</taxon>
        <taxon>Flavobacteriales</taxon>
        <taxon>Flavobacteriaceae</taxon>
        <taxon>Flavobacterium</taxon>
    </lineage>
</organism>
<evidence type="ECO:0000256" key="1">
    <source>
        <dbReference type="SAM" id="SignalP"/>
    </source>
</evidence>
<feature type="signal peptide" evidence="1">
    <location>
        <begin position="1"/>
        <end position="23"/>
    </location>
</feature>
<proteinExistence type="predicted"/>
<name>A0ABZ2UJC6_9FLAO</name>
<reference evidence="2 3" key="1">
    <citation type="submission" date="2024-03" db="EMBL/GenBank/DDBJ databases">
        <title>Flavobacterium soyae.</title>
        <authorList>
            <person name="Zheng W."/>
        </authorList>
    </citation>
    <scope>NUCLEOTIDE SEQUENCE [LARGE SCALE GENOMIC DNA]</scope>
    <source>
        <strain evidence="2 3">55</strain>
    </source>
</reference>
<evidence type="ECO:0000313" key="3">
    <source>
        <dbReference type="Proteomes" id="UP001623852"/>
    </source>
</evidence>
<dbReference type="EMBL" id="CP150845">
    <property type="protein sequence ID" value="WYZ21590.1"/>
    <property type="molecule type" value="Genomic_DNA"/>
</dbReference>
<dbReference type="Proteomes" id="UP001623852">
    <property type="component" value="Chromosome"/>
</dbReference>
<keyword evidence="1" id="KW-0732">Signal</keyword>
<feature type="chain" id="PRO_5046449677" evidence="1">
    <location>
        <begin position="24"/>
        <end position="298"/>
    </location>
</feature>
<dbReference type="RefSeq" id="WP_232681665.1">
    <property type="nucleotide sequence ID" value="NZ_CP150845.1"/>
</dbReference>
<keyword evidence="3" id="KW-1185">Reference proteome</keyword>
<accession>A0ABZ2UJC6</accession>